<gene>
    <name evidence="1" type="ORF">B0F90DRAFT_1305897</name>
</gene>
<accession>A0AAD4QPR6</accession>
<keyword evidence="2" id="KW-1185">Reference proteome</keyword>
<proteinExistence type="predicted"/>
<evidence type="ECO:0000313" key="2">
    <source>
        <dbReference type="Proteomes" id="UP001203297"/>
    </source>
</evidence>
<comment type="caution">
    <text evidence="1">The sequence shown here is derived from an EMBL/GenBank/DDBJ whole genome shotgun (WGS) entry which is preliminary data.</text>
</comment>
<reference evidence="1" key="1">
    <citation type="journal article" date="2022" name="New Phytol.">
        <title>Evolutionary transition to the ectomycorrhizal habit in the genomes of a hyperdiverse lineage of mushroom-forming fungi.</title>
        <authorList>
            <person name="Looney B."/>
            <person name="Miyauchi S."/>
            <person name="Morin E."/>
            <person name="Drula E."/>
            <person name="Courty P.E."/>
            <person name="Kohler A."/>
            <person name="Kuo A."/>
            <person name="LaButti K."/>
            <person name="Pangilinan J."/>
            <person name="Lipzen A."/>
            <person name="Riley R."/>
            <person name="Andreopoulos W."/>
            <person name="He G."/>
            <person name="Johnson J."/>
            <person name="Nolan M."/>
            <person name="Tritt A."/>
            <person name="Barry K.W."/>
            <person name="Grigoriev I.V."/>
            <person name="Nagy L.G."/>
            <person name="Hibbett D."/>
            <person name="Henrissat B."/>
            <person name="Matheny P.B."/>
            <person name="Labbe J."/>
            <person name="Martin F.M."/>
        </authorList>
    </citation>
    <scope>NUCLEOTIDE SEQUENCE</scope>
    <source>
        <strain evidence="1">BPL690</strain>
    </source>
</reference>
<dbReference type="Proteomes" id="UP001203297">
    <property type="component" value="Unassembled WGS sequence"/>
</dbReference>
<protein>
    <submittedName>
        <fullName evidence="1">Uncharacterized protein</fullName>
    </submittedName>
</protein>
<dbReference type="AlphaFoldDB" id="A0AAD4QPR6"/>
<evidence type="ECO:0000313" key="1">
    <source>
        <dbReference type="EMBL" id="KAI0303629.1"/>
    </source>
</evidence>
<dbReference type="EMBL" id="WTXG01000008">
    <property type="protein sequence ID" value="KAI0303629.1"/>
    <property type="molecule type" value="Genomic_DNA"/>
</dbReference>
<sequence>MKERERIDLLATLPVELLYEIQYYAVSGALPLASQRLYRIFKRAPLIVHAEYLLGRHIDEPETHCIITHALCFPLCTPAVLDALLQRPDCTPIPSTPPELPRRLFRKLSASGAEVLPLLRFLYTSPRLPRPPDANSHGGYPLARATLAGAVPLVRNKRRDLSLVRLLVEPPEPPLEERRAGKRRRLLDRVQVNSWMLKLAVRCGAQDIAEYLMNEKGCVPDLRTLSFLSTVNP</sequence>
<name>A0AAD4QPR6_9AGAM</name>
<organism evidence="1 2">
    <name type="scientific">Multifurca ochricompacta</name>
    <dbReference type="NCBI Taxonomy" id="376703"/>
    <lineage>
        <taxon>Eukaryota</taxon>
        <taxon>Fungi</taxon>
        <taxon>Dikarya</taxon>
        <taxon>Basidiomycota</taxon>
        <taxon>Agaricomycotina</taxon>
        <taxon>Agaricomycetes</taxon>
        <taxon>Russulales</taxon>
        <taxon>Russulaceae</taxon>
        <taxon>Multifurca</taxon>
    </lineage>
</organism>